<gene>
    <name evidence="1" type="ORF">SAMN05192589_12364</name>
</gene>
<accession>A0A1G7ELK2</accession>
<dbReference type="AlphaFoldDB" id="A0A1G7ELK2"/>
<proteinExistence type="predicted"/>
<sequence length="39" mass="4337">MLRNYFLSKYPMMPPVAAESTDIAHFFSSAVAVDDDSVL</sequence>
<name>A0A1G7ELK2_9BURK</name>
<organism evidence="1 2">
    <name type="scientific">Paracidovorax valerianellae</name>
    <dbReference type="NCBI Taxonomy" id="187868"/>
    <lineage>
        <taxon>Bacteria</taxon>
        <taxon>Pseudomonadati</taxon>
        <taxon>Pseudomonadota</taxon>
        <taxon>Betaproteobacteria</taxon>
        <taxon>Burkholderiales</taxon>
        <taxon>Comamonadaceae</taxon>
        <taxon>Paracidovorax</taxon>
    </lineage>
</organism>
<protein>
    <submittedName>
        <fullName evidence="1">Uncharacterized protein</fullName>
    </submittedName>
</protein>
<reference evidence="1 2" key="1">
    <citation type="submission" date="2016-10" db="EMBL/GenBank/DDBJ databases">
        <authorList>
            <person name="de Groot N.N."/>
        </authorList>
    </citation>
    <scope>NUCLEOTIDE SEQUENCE [LARGE SCALE GENOMIC DNA]</scope>
    <source>
        <strain evidence="1 2">DSM 16619</strain>
    </source>
</reference>
<dbReference type="STRING" id="187868.SAMN05192589_12364"/>
<keyword evidence="2" id="KW-1185">Reference proteome</keyword>
<evidence type="ECO:0000313" key="1">
    <source>
        <dbReference type="EMBL" id="SDE64521.1"/>
    </source>
</evidence>
<evidence type="ECO:0000313" key="2">
    <source>
        <dbReference type="Proteomes" id="UP000198781"/>
    </source>
</evidence>
<dbReference type="Proteomes" id="UP000198781">
    <property type="component" value="Unassembled WGS sequence"/>
</dbReference>
<dbReference type="EMBL" id="FMZC01000023">
    <property type="protein sequence ID" value="SDE64521.1"/>
    <property type="molecule type" value="Genomic_DNA"/>
</dbReference>